<dbReference type="InterPro" id="IPR000700">
    <property type="entry name" value="PAS-assoc_C"/>
</dbReference>
<dbReference type="InterPro" id="IPR035919">
    <property type="entry name" value="EAL_sf"/>
</dbReference>
<feature type="domain" description="Response regulatory" evidence="5">
    <location>
        <begin position="8"/>
        <end position="124"/>
    </location>
</feature>
<dbReference type="AlphaFoldDB" id="A0A974Y2C5"/>
<dbReference type="SMART" id="SM00448">
    <property type="entry name" value="REC"/>
    <property type="match status" value="1"/>
</dbReference>
<dbReference type="InterPro" id="IPR003018">
    <property type="entry name" value="GAF"/>
</dbReference>
<dbReference type="InterPro" id="IPR000160">
    <property type="entry name" value="GGDEF_dom"/>
</dbReference>
<dbReference type="SUPFAM" id="SSF52172">
    <property type="entry name" value="CheY-like"/>
    <property type="match status" value="1"/>
</dbReference>
<feature type="domain" description="PAC" evidence="7">
    <location>
        <begin position="210"/>
        <end position="262"/>
    </location>
</feature>
<dbReference type="NCBIfam" id="TIGR00229">
    <property type="entry name" value="sensory_box"/>
    <property type="match status" value="1"/>
</dbReference>
<evidence type="ECO:0000259" key="5">
    <source>
        <dbReference type="PROSITE" id="PS50110"/>
    </source>
</evidence>
<dbReference type="CDD" id="cd00130">
    <property type="entry name" value="PAS"/>
    <property type="match status" value="1"/>
</dbReference>
<feature type="domain" description="PAS" evidence="6">
    <location>
        <begin position="142"/>
        <end position="188"/>
    </location>
</feature>
<keyword evidence="11" id="KW-1185">Reference proteome</keyword>
<evidence type="ECO:0000259" key="7">
    <source>
        <dbReference type="PROSITE" id="PS50113"/>
    </source>
</evidence>
<reference evidence="10 11" key="1">
    <citation type="submission" date="2021-03" db="EMBL/GenBank/DDBJ databases">
        <title>Lysobacter sp. nov. isolated from soil of gangwondo yeongwol, south Korea.</title>
        <authorList>
            <person name="Kim K.R."/>
            <person name="Kim K.H."/>
            <person name="Jeon C.O."/>
        </authorList>
    </citation>
    <scope>NUCLEOTIDE SEQUENCE [LARGE SCALE GENOMIC DNA]</scope>
    <source>
        <strain evidence="10 11">R19</strain>
    </source>
</reference>
<dbReference type="Pfam" id="PF00990">
    <property type="entry name" value="GGDEF"/>
    <property type="match status" value="1"/>
</dbReference>
<dbReference type="InterPro" id="IPR029016">
    <property type="entry name" value="GAF-like_dom_sf"/>
</dbReference>
<dbReference type="SMART" id="SM00267">
    <property type="entry name" value="GGDEF"/>
    <property type="match status" value="1"/>
</dbReference>
<evidence type="ECO:0000313" key="10">
    <source>
        <dbReference type="EMBL" id="QSX79310.1"/>
    </source>
</evidence>
<dbReference type="GO" id="GO:0016301">
    <property type="term" value="F:kinase activity"/>
    <property type="evidence" value="ECO:0007669"/>
    <property type="project" value="UniProtKB-KW"/>
</dbReference>
<feature type="region of interest" description="Disordered" evidence="4">
    <location>
        <begin position="331"/>
        <end position="350"/>
    </location>
</feature>
<dbReference type="InterPro" id="IPR013767">
    <property type="entry name" value="PAS_fold"/>
</dbReference>
<dbReference type="InterPro" id="IPR029787">
    <property type="entry name" value="Nucleotide_cyclase"/>
</dbReference>
<dbReference type="GO" id="GO:0000160">
    <property type="term" value="P:phosphorelay signal transduction system"/>
    <property type="evidence" value="ECO:0007669"/>
    <property type="project" value="InterPro"/>
</dbReference>
<dbReference type="PROSITE" id="PS50113">
    <property type="entry name" value="PAC"/>
    <property type="match status" value="1"/>
</dbReference>
<dbReference type="InterPro" id="IPR000014">
    <property type="entry name" value="PAS"/>
</dbReference>
<dbReference type="CDD" id="cd00156">
    <property type="entry name" value="REC"/>
    <property type="match status" value="1"/>
</dbReference>
<dbReference type="CDD" id="cd01948">
    <property type="entry name" value="EAL"/>
    <property type="match status" value="1"/>
</dbReference>
<dbReference type="Gene3D" id="3.20.20.450">
    <property type="entry name" value="EAL domain"/>
    <property type="match status" value="1"/>
</dbReference>
<dbReference type="SMART" id="SM00052">
    <property type="entry name" value="EAL"/>
    <property type="match status" value="1"/>
</dbReference>
<dbReference type="EMBL" id="CP071518">
    <property type="protein sequence ID" value="QSX79310.1"/>
    <property type="molecule type" value="Genomic_DNA"/>
</dbReference>
<dbReference type="RefSeq" id="WP_207526808.1">
    <property type="nucleotide sequence ID" value="NZ_CP071518.1"/>
</dbReference>
<dbReference type="Pfam" id="PF00563">
    <property type="entry name" value="EAL"/>
    <property type="match status" value="1"/>
</dbReference>
<sequence length="865" mass="95146">MKIPSPLRVLLVEDSRADADLVLHSLARMGIPIEHRRVADEPQLRSALDSFLPHVILSDFTMPGFSGHHALALASELAPRVPFVFVSNTIGEDVAIEALRLGADDYVLKDNLRRLPPAVERALRSAEERRSRERMEGALRESEERFRSIVESSEDWIWEMDASRHVSYSNPAVQPILGFTPEQMLGRSCTSLLFEDGTGEAYQPGEAPWQGLRLRFRHADGGYRVLESTGGPRYGADGELLGFRGINRDITAYLAQESRIRHLARLHAVLSALGNAVLRAGTRQGVLDAACRVAVEQGGFLAACIREVDSQGHLMMVAGAGDAAALETTSTVGHATQREPDPALRGPSRRALDETRATIVSNVARDRVVPDWAREPLRESGIGAMAVLPIGRPAWGALGLYAAEPQTFGPEEAALFERLVDEIDFAVEFIAKSEQLAYLAYHNPVSGLPNRAAFQARLRARLRQGPTVFVLADIDLAAVNESRGRAFGDALLRQVGQRLYDRIGEAGLVAHLEAGAFAIAYPAAGPAEAEGERVERLLQDIHHEAFQIGGEEIRISLRAGHALAAGLADDPEVLEHNAAAALIEAKRRRQRVYAFNDELRGRAARRLRLEHELRAAVEAEEFELHYQPKFSAASQSLIGAEALLRWRHPTRGLVSPGEFMQVLEDSGLIVHAGRWAMAQALRTALAWRERHPGFRIAVNVSAQELRSTSFLDDCRALLQPHAMDQPLDVEITESVLVDDIEHSMHVLDALRDLGCRVSIDDFGTGYSSLNYLARLPSDEIKIDRSFIALITESPETLALVTNIIGLAHSLSLKVVAEGVEEHEQAKLLRLLRCDVLQGYLLGKPMSAEDFDRRLFLGQPLQAAEG</sequence>
<dbReference type="PROSITE" id="PS50110">
    <property type="entry name" value="RESPONSE_REGULATORY"/>
    <property type="match status" value="1"/>
</dbReference>
<dbReference type="InterPro" id="IPR001789">
    <property type="entry name" value="Sig_transdc_resp-reg_receiver"/>
</dbReference>
<dbReference type="InterPro" id="IPR052155">
    <property type="entry name" value="Biofilm_reg_signaling"/>
</dbReference>
<dbReference type="InterPro" id="IPR035965">
    <property type="entry name" value="PAS-like_dom_sf"/>
</dbReference>
<dbReference type="PROSITE" id="PS50887">
    <property type="entry name" value="GGDEF"/>
    <property type="match status" value="1"/>
</dbReference>
<dbReference type="InterPro" id="IPR001610">
    <property type="entry name" value="PAC"/>
</dbReference>
<accession>A0A974Y2C5</accession>
<dbReference type="InterPro" id="IPR011006">
    <property type="entry name" value="CheY-like_superfamily"/>
</dbReference>
<feature type="domain" description="EAL" evidence="8">
    <location>
        <begin position="606"/>
        <end position="858"/>
    </location>
</feature>
<feature type="domain" description="GGDEF" evidence="9">
    <location>
        <begin position="465"/>
        <end position="597"/>
    </location>
</feature>
<keyword evidence="3" id="KW-0597">Phosphoprotein</keyword>
<feature type="modified residue" description="4-aspartylphosphate" evidence="3">
    <location>
        <position position="59"/>
    </location>
</feature>
<keyword evidence="2" id="KW-0418">Kinase</keyword>
<dbReference type="SUPFAM" id="SSF55073">
    <property type="entry name" value="Nucleotide cyclase"/>
    <property type="match status" value="1"/>
</dbReference>
<dbReference type="CDD" id="cd01949">
    <property type="entry name" value="GGDEF"/>
    <property type="match status" value="1"/>
</dbReference>
<dbReference type="PANTHER" id="PTHR44757">
    <property type="entry name" value="DIGUANYLATE CYCLASE DGCP"/>
    <property type="match status" value="1"/>
</dbReference>
<dbReference type="Gene3D" id="3.30.450.20">
    <property type="entry name" value="PAS domain"/>
    <property type="match status" value="1"/>
</dbReference>
<dbReference type="Gene3D" id="3.40.50.2300">
    <property type="match status" value="1"/>
</dbReference>
<evidence type="ECO:0000256" key="3">
    <source>
        <dbReference type="PROSITE-ProRule" id="PRU00169"/>
    </source>
</evidence>
<dbReference type="KEGG" id="lsf:I8J32_005400"/>
<dbReference type="SUPFAM" id="SSF141868">
    <property type="entry name" value="EAL domain-like"/>
    <property type="match status" value="1"/>
</dbReference>
<dbReference type="GO" id="GO:0006355">
    <property type="term" value="P:regulation of DNA-templated transcription"/>
    <property type="evidence" value="ECO:0007669"/>
    <property type="project" value="InterPro"/>
</dbReference>
<dbReference type="SMART" id="SM00086">
    <property type="entry name" value="PAC"/>
    <property type="match status" value="1"/>
</dbReference>
<dbReference type="PROSITE" id="PS50112">
    <property type="entry name" value="PAS"/>
    <property type="match status" value="1"/>
</dbReference>
<dbReference type="SMART" id="SM00091">
    <property type="entry name" value="PAS"/>
    <property type="match status" value="1"/>
</dbReference>
<dbReference type="Gene3D" id="3.30.70.270">
    <property type="match status" value="1"/>
</dbReference>
<evidence type="ECO:0000256" key="4">
    <source>
        <dbReference type="SAM" id="MobiDB-lite"/>
    </source>
</evidence>
<name>A0A974Y2C5_9GAMM</name>
<proteinExistence type="predicted"/>
<dbReference type="SUPFAM" id="SSF55785">
    <property type="entry name" value="PYP-like sensor domain (PAS domain)"/>
    <property type="match status" value="1"/>
</dbReference>
<evidence type="ECO:0000313" key="11">
    <source>
        <dbReference type="Proteomes" id="UP000639274"/>
    </source>
</evidence>
<dbReference type="Pfam" id="PF00989">
    <property type="entry name" value="PAS"/>
    <property type="match status" value="1"/>
</dbReference>
<gene>
    <name evidence="10" type="ORF">I8J32_005400</name>
</gene>
<keyword evidence="1" id="KW-0808">Transferase</keyword>
<protein>
    <submittedName>
        <fullName evidence="10">EAL domain-containing protein</fullName>
    </submittedName>
</protein>
<dbReference type="Proteomes" id="UP000639274">
    <property type="component" value="Chromosome"/>
</dbReference>
<evidence type="ECO:0000259" key="9">
    <source>
        <dbReference type="PROSITE" id="PS50887"/>
    </source>
</evidence>
<dbReference type="Pfam" id="PF00072">
    <property type="entry name" value="Response_reg"/>
    <property type="match status" value="1"/>
</dbReference>
<organism evidence="10 11">
    <name type="scientific">Agrilutibacter solisilvae</name>
    <dbReference type="NCBI Taxonomy" id="2763317"/>
    <lineage>
        <taxon>Bacteria</taxon>
        <taxon>Pseudomonadati</taxon>
        <taxon>Pseudomonadota</taxon>
        <taxon>Gammaproteobacteria</taxon>
        <taxon>Lysobacterales</taxon>
        <taxon>Lysobacteraceae</taxon>
        <taxon>Agrilutibacter</taxon>
    </lineage>
</organism>
<dbReference type="PANTHER" id="PTHR44757:SF2">
    <property type="entry name" value="BIOFILM ARCHITECTURE MAINTENANCE PROTEIN MBAA"/>
    <property type="match status" value="1"/>
</dbReference>
<dbReference type="SUPFAM" id="SSF55781">
    <property type="entry name" value="GAF domain-like"/>
    <property type="match status" value="1"/>
</dbReference>
<dbReference type="InterPro" id="IPR001633">
    <property type="entry name" value="EAL_dom"/>
</dbReference>
<evidence type="ECO:0000259" key="8">
    <source>
        <dbReference type="PROSITE" id="PS50883"/>
    </source>
</evidence>
<evidence type="ECO:0000259" key="6">
    <source>
        <dbReference type="PROSITE" id="PS50112"/>
    </source>
</evidence>
<evidence type="ECO:0000256" key="1">
    <source>
        <dbReference type="ARBA" id="ARBA00022679"/>
    </source>
</evidence>
<dbReference type="PROSITE" id="PS50883">
    <property type="entry name" value="EAL"/>
    <property type="match status" value="1"/>
</dbReference>
<dbReference type="Pfam" id="PF13185">
    <property type="entry name" value="GAF_2"/>
    <property type="match status" value="1"/>
</dbReference>
<dbReference type="InterPro" id="IPR043128">
    <property type="entry name" value="Rev_trsase/Diguanyl_cyclase"/>
</dbReference>
<dbReference type="Gene3D" id="3.30.450.40">
    <property type="match status" value="1"/>
</dbReference>
<evidence type="ECO:0000256" key="2">
    <source>
        <dbReference type="ARBA" id="ARBA00022777"/>
    </source>
</evidence>